<organism evidence="1 2">
    <name type="scientific">Leptosia nina</name>
    <dbReference type="NCBI Taxonomy" id="320188"/>
    <lineage>
        <taxon>Eukaryota</taxon>
        <taxon>Metazoa</taxon>
        <taxon>Ecdysozoa</taxon>
        <taxon>Arthropoda</taxon>
        <taxon>Hexapoda</taxon>
        <taxon>Insecta</taxon>
        <taxon>Pterygota</taxon>
        <taxon>Neoptera</taxon>
        <taxon>Endopterygota</taxon>
        <taxon>Lepidoptera</taxon>
        <taxon>Glossata</taxon>
        <taxon>Ditrysia</taxon>
        <taxon>Papilionoidea</taxon>
        <taxon>Pieridae</taxon>
        <taxon>Pierinae</taxon>
        <taxon>Leptosia</taxon>
    </lineage>
</organism>
<dbReference type="PANTHER" id="PTHR20988">
    <property type="entry name" value="TRANSMEMBRANE PROTEIN 183A-RELATED"/>
    <property type="match status" value="1"/>
</dbReference>
<evidence type="ECO:0008006" key="3">
    <source>
        <dbReference type="Google" id="ProtNLM"/>
    </source>
</evidence>
<proteinExistence type="predicted"/>
<reference evidence="1 2" key="1">
    <citation type="submission" date="2023-11" db="EMBL/GenBank/DDBJ databases">
        <authorList>
            <person name="Okamura Y."/>
        </authorList>
    </citation>
    <scope>NUCLEOTIDE SEQUENCE [LARGE SCALE GENOMIC DNA]</scope>
</reference>
<dbReference type="PANTHER" id="PTHR20988:SF2">
    <property type="entry name" value="TRANSMEMBRANE PROTEIN 183A-RELATED"/>
    <property type="match status" value="1"/>
</dbReference>
<dbReference type="AlphaFoldDB" id="A0AAV1IXQ3"/>
<dbReference type="Proteomes" id="UP001497472">
    <property type="component" value="Unassembled WGS sequence"/>
</dbReference>
<comment type="caution">
    <text evidence="1">The sequence shown here is derived from an EMBL/GenBank/DDBJ whole genome shotgun (WGS) entry which is preliminary data.</text>
</comment>
<gene>
    <name evidence="1" type="ORF">LNINA_LOCUS1872</name>
</gene>
<protein>
    <recommendedName>
        <fullName evidence="3">Transmembrane protein 183</fullName>
    </recommendedName>
</protein>
<dbReference type="GO" id="GO:0019005">
    <property type="term" value="C:SCF ubiquitin ligase complex"/>
    <property type="evidence" value="ECO:0007669"/>
    <property type="project" value="TreeGrafter"/>
</dbReference>
<evidence type="ECO:0000313" key="1">
    <source>
        <dbReference type="EMBL" id="CAK1541924.1"/>
    </source>
</evidence>
<name>A0AAV1IXQ3_9NEOP</name>
<accession>A0AAV1IXQ3</accession>
<evidence type="ECO:0000313" key="2">
    <source>
        <dbReference type="Proteomes" id="UP001497472"/>
    </source>
</evidence>
<sequence>MPKKKGQKKAKQSTIYYCIKEQQNEDSTIDDVDIKKNKSKNRHQVHDDSDTEPGVFYPEIVWYLISVFIEPADIGTFARICKATYNITKRESFWLCIYNLYCRKDKRLPERLRIEENYRAYGLRQRVIRALYYTYDPFVVRTSELEHKMTPQSLLKRNCVNTWYNKLQSHWIVYLKFRKHKPINHNMINNNEGRVDANTEQDTKVLQIWCKHVYNIPPLMGMTLSTFSLSYLSPGLKLEMGFSSPHDAGKCFPSQIVVLDSVIKWYVYDWWHPKYPHFEVRPPPLSTDEDNSPLLDVDFFDMSDED</sequence>
<dbReference type="InterPro" id="IPR026509">
    <property type="entry name" value="TMEM183"/>
</dbReference>
<dbReference type="GO" id="GO:0031647">
    <property type="term" value="P:regulation of protein stability"/>
    <property type="evidence" value="ECO:0007669"/>
    <property type="project" value="TreeGrafter"/>
</dbReference>
<dbReference type="EMBL" id="CAVLEF010000003">
    <property type="protein sequence ID" value="CAK1541924.1"/>
    <property type="molecule type" value="Genomic_DNA"/>
</dbReference>
<keyword evidence="2" id="KW-1185">Reference proteome</keyword>